<evidence type="ECO:0000313" key="1">
    <source>
        <dbReference type="EMBL" id="MPN44353.1"/>
    </source>
</evidence>
<name>A0A645IAA6_9ZZZZ</name>
<dbReference type="AlphaFoldDB" id="A0A645IAA6"/>
<sequence length="186" mass="21799">MLNKLLHHTGGKPPRQCVGFGVFVLRFCSNTLCDDSKLRFRFRHTLCGVGKRRVDCHIVGNTVHNFTIGKCALFFLQQLSQLILTTPINHARQRHSKDICIWIQLYLFHKMNCVFRHRPMVHRESKPNPLRIQCRHIVWVTAHRNDFCITKMFCNDLRSTKAVTCTGKIVNYIFHFITPLFKVSHL</sequence>
<organism evidence="1">
    <name type="scientific">bioreactor metagenome</name>
    <dbReference type="NCBI Taxonomy" id="1076179"/>
    <lineage>
        <taxon>unclassified sequences</taxon>
        <taxon>metagenomes</taxon>
        <taxon>ecological metagenomes</taxon>
    </lineage>
</organism>
<protein>
    <submittedName>
        <fullName evidence="1">Uncharacterized protein</fullName>
    </submittedName>
</protein>
<comment type="caution">
    <text evidence="1">The sequence shown here is derived from an EMBL/GenBank/DDBJ whole genome shotgun (WGS) entry which is preliminary data.</text>
</comment>
<reference evidence="1" key="1">
    <citation type="submission" date="2019-08" db="EMBL/GenBank/DDBJ databases">
        <authorList>
            <person name="Kucharzyk K."/>
            <person name="Murdoch R.W."/>
            <person name="Higgins S."/>
            <person name="Loffler F."/>
        </authorList>
    </citation>
    <scope>NUCLEOTIDE SEQUENCE</scope>
</reference>
<proteinExistence type="predicted"/>
<gene>
    <name evidence="1" type="ORF">SDC9_191918</name>
</gene>
<dbReference type="EMBL" id="VSSQ01103417">
    <property type="protein sequence ID" value="MPN44353.1"/>
    <property type="molecule type" value="Genomic_DNA"/>
</dbReference>
<accession>A0A645IAA6</accession>